<dbReference type="InParanoid" id="A8HQV4"/>
<dbReference type="Gramene" id="PNW88550">
    <property type="protein sequence ID" value="PNW88550"/>
    <property type="gene ID" value="CHLRE_01g034250v5"/>
</dbReference>
<dbReference type="EMBL" id="CM008962">
    <property type="protein sequence ID" value="PNW88550.1"/>
    <property type="molecule type" value="Genomic_DNA"/>
</dbReference>
<sequence length="112" mass="12689">MAQDGLLDNRKKSVLTPKALCAVFLGLSFSCMFYALMHYIHTEGIAHPGVLMLLPVCTIIWMALLIPLLTFIAYQDDFKALNPLLPMHYILIAKRTFTAMKNNDFKVSEKNL</sequence>
<keyword evidence="2" id="KW-1185">Reference proteome</keyword>
<dbReference type="KEGG" id="cre:CHLRE_01g034250v5"/>
<dbReference type="Proteomes" id="UP000006906">
    <property type="component" value="Chromosome 1"/>
</dbReference>
<dbReference type="OrthoDB" id="530344at2759"/>
<accession>A8HQV4</accession>
<name>A8HQV4_CHLRE</name>
<evidence type="ECO:0000313" key="2">
    <source>
        <dbReference type="Proteomes" id="UP000006906"/>
    </source>
</evidence>
<evidence type="ECO:0000313" key="1">
    <source>
        <dbReference type="EMBL" id="PNW88550.1"/>
    </source>
</evidence>
<gene>
    <name evidence="1" type="ORF">CHLRE_01g034250v5</name>
</gene>
<proteinExistence type="predicted"/>
<reference evidence="1 2" key="1">
    <citation type="journal article" date="2007" name="Science">
        <title>The Chlamydomonas genome reveals the evolution of key animal and plant functions.</title>
        <authorList>
            <person name="Merchant S.S."/>
            <person name="Prochnik S.E."/>
            <person name="Vallon O."/>
            <person name="Harris E.H."/>
            <person name="Karpowicz S.J."/>
            <person name="Witman G.B."/>
            <person name="Terry A."/>
            <person name="Salamov A."/>
            <person name="Fritz-Laylin L.K."/>
            <person name="Marechal-Drouard L."/>
            <person name="Marshall W.F."/>
            <person name="Qu L.H."/>
            <person name="Nelson D.R."/>
            <person name="Sanderfoot A.A."/>
            <person name="Spalding M.H."/>
            <person name="Kapitonov V.V."/>
            <person name="Ren Q."/>
            <person name="Ferris P."/>
            <person name="Lindquist E."/>
            <person name="Shapiro H."/>
            <person name="Lucas S.M."/>
            <person name="Grimwood J."/>
            <person name="Schmutz J."/>
            <person name="Cardol P."/>
            <person name="Cerutti H."/>
            <person name="Chanfreau G."/>
            <person name="Chen C.L."/>
            <person name="Cognat V."/>
            <person name="Croft M.T."/>
            <person name="Dent R."/>
            <person name="Dutcher S."/>
            <person name="Fernandez E."/>
            <person name="Fukuzawa H."/>
            <person name="Gonzalez-Ballester D."/>
            <person name="Gonzalez-Halphen D."/>
            <person name="Hallmann A."/>
            <person name="Hanikenne M."/>
            <person name="Hippler M."/>
            <person name="Inwood W."/>
            <person name="Jabbari K."/>
            <person name="Kalanon M."/>
            <person name="Kuras R."/>
            <person name="Lefebvre P.A."/>
            <person name="Lemaire S.D."/>
            <person name="Lobanov A.V."/>
            <person name="Lohr M."/>
            <person name="Manuell A."/>
            <person name="Meier I."/>
            <person name="Mets L."/>
            <person name="Mittag M."/>
            <person name="Mittelmeier T."/>
            <person name="Moroney J.V."/>
            <person name="Moseley J."/>
            <person name="Napoli C."/>
            <person name="Nedelcu A.M."/>
            <person name="Niyogi K."/>
            <person name="Novoselov S.V."/>
            <person name="Paulsen I.T."/>
            <person name="Pazour G."/>
            <person name="Purton S."/>
            <person name="Ral J.P."/>
            <person name="Riano-Pachon D.M."/>
            <person name="Riekhof W."/>
            <person name="Rymarquis L."/>
            <person name="Schroda M."/>
            <person name="Stern D."/>
            <person name="Umen J."/>
            <person name="Willows R."/>
            <person name="Wilson N."/>
            <person name="Zimmer S.L."/>
            <person name="Allmer J."/>
            <person name="Balk J."/>
            <person name="Bisova K."/>
            <person name="Chen C.J."/>
            <person name="Elias M."/>
            <person name="Gendler K."/>
            <person name="Hauser C."/>
            <person name="Lamb M.R."/>
            <person name="Ledford H."/>
            <person name="Long J.C."/>
            <person name="Minagawa J."/>
            <person name="Page M.D."/>
            <person name="Pan J."/>
            <person name="Pootakham W."/>
            <person name="Roje S."/>
            <person name="Rose A."/>
            <person name="Stahlberg E."/>
            <person name="Terauchi A.M."/>
            <person name="Yang P."/>
            <person name="Ball S."/>
            <person name="Bowler C."/>
            <person name="Dieckmann C.L."/>
            <person name="Gladyshev V.N."/>
            <person name="Green P."/>
            <person name="Jorgensen R."/>
            <person name="Mayfield S."/>
            <person name="Mueller-Roeber B."/>
            <person name="Rajamani S."/>
            <person name="Sayre R.T."/>
            <person name="Brokstein P."/>
            <person name="Dubchak I."/>
            <person name="Goodstein D."/>
            <person name="Hornick L."/>
            <person name="Huang Y.W."/>
            <person name="Jhaveri J."/>
            <person name="Luo Y."/>
            <person name="Martinez D."/>
            <person name="Ngau W.C."/>
            <person name="Otillar B."/>
            <person name="Poliakov A."/>
            <person name="Porter A."/>
            <person name="Szajkowski L."/>
            <person name="Werner G."/>
            <person name="Zhou K."/>
            <person name="Grigoriev I.V."/>
            <person name="Rokhsar D.S."/>
            <person name="Grossman A.R."/>
        </authorList>
    </citation>
    <scope>NUCLEOTIDE SEQUENCE [LARGE SCALE GENOMIC DNA]</scope>
    <source>
        <strain evidence="2">CC-503</strain>
    </source>
</reference>
<dbReference type="PaxDb" id="3055-EDP09820"/>
<dbReference type="GeneID" id="5715437"/>
<organism evidence="1 2">
    <name type="scientific">Chlamydomonas reinhardtii</name>
    <name type="common">Chlamydomonas smithii</name>
    <dbReference type="NCBI Taxonomy" id="3055"/>
    <lineage>
        <taxon>Eukaryota</taxon>
        <taxon>Viridiplantae</taxon>
        <taxon>Chlorophyta</taxon>
        <taxon>core chlorophytes</taxon>
        <taxon>Chlorophyceae</taxon>
        <taxon>CS clade</taxon>
        <taxon>Chlamydomonadales</taxon>
        <taxon>Chlamydomonadaceae</taxon>
        <taxon>Chlamydomonas</taxon>
    </lineage>
</organism>
<dbReference type="AlphaFoldDB" id="A8HQV4"/>
<protein>
    <submittedName>
        <fullName evidence="1">Uncharacterized protein</fullName>
    </submittedName>
</protein>
<dbReference type="HOGENOM" id="CLU_2149402_0_0_1"/>
<dbReference type="RefSeq" id="XP_001690082.1">
    <property type="nucleotide sequence ID" value="XM_001690030.2"/>
</dbReference>